<gene>
    <name evidence="2" type="ORF">NYPRO_LOCUS14126</name>
</gene>
<name>A0A811Z1I6_NYCPR</name>
<feature type="transmembrane region" description="Helical" evidence="1">
    <location>
        <begin position="163"/>
        <end position="184"/>
    </location>
</feature>
<dbReference type="GO" id="GO:0005840">
    <property type="term" value="C:ribosome"/>
    <property type="evidence" value="ECO:0007669"/>
    <property type="project" value="InterPro"/>
</dbReference>
<evidence type="ECO:0000313" key="3">
    <source>
        <dbReference type="Proteomes" id="UP000645828"/>
    </source>
</evidence>
<sequence>MHHLRILAPNHVIAKFHFWYFVSQLKKMKPSGETVYYTQVLEKHPRHAQGVWGPDHAGAVTQRHQVMGTRHHAWAQSIQIMKVEETVGSKCHHLAVKQFHDWEMEFLLPLSRPTSQQKPHFPTMRPNVFFQMWSLLVIKYAQKPSTGKLKKKNYPKVQAVHVCVYRCIYINIIFTILIFLYYYLL</sequence>
<dbReference type="Proteomes" id="UP000645828">
    <property type="component" value="Unassembled WGS sequence"/>
</dbReference>
<accession>A0A811Z1I6</accession>
<keyword evidence="3" id="KW-1185">Reference proteome</keyword>
<keyword evidence="1" id="KW-1133">Transmembrane helix</keyword>
<comment type="caution">
    <text evidence="2">The sequence shown here is derived from an EMBL/GenBank/DDBJ whole genome shotgun (WGS) entry which is preliminary data.</text>
</comment>
<dbReference type="EMBL" id="CAJHUB010000751">
    <property type="protein sequence ID" value="CAD7681334.1"/>
    <property type="molecule type" value="Genomic_DNA"/>
</dbReference>
<dbReference type="SUPFAM" id="SSF160374">
    <property type="entry name" value="RplX-like"/>
    <property type="match status" value="1"/>
</dbReference>
<reference evidence="2" key="1">
    <citation type="submission" date="2020-12" db="EMBL/GenBank/DDBJ databases">
        <authorList>
            <consortium name="Molecular Ecology Group"/>
        </authorList>
    </citation>
    <scope>NUCLEOTIDE SEQUENCE</scope>
    <source>
        <strain evidence="2">TBG_1078</strain>
    </source>
</reference>
<evidence type="ECO:0000313" key="2">
    <source>
        <dbReference type="EMBL" id="CAD7681334.1"/>
    </source>
</evidence>
<keyword evidence="1" id="KW-0472">Membrane</keyword>
<protein>
    <submittedName>
        <fullName evidence="2">(raccoon dog) hypothetical protein</fullName>
    </submittedName>
</protein>
<proteinExistence type="predicted"/>
<dbReference type="PANTHER" id="PTHR10052">
    <property type="entry name" value="60S RIBOSOMAL PROTEIN L18A"/>
    <property type="match status" value="1"/>
</dbReference>
<evidence type="ECO:0000256" key="1">
    <source>
        <dbReference type="SAM" id="Phobius"/>
    </source>
</evidence>
<dbReference type="GO" id="GO:0006412">
    <property type="term" value="P:translation"/>
    <property type="evidence" value="ECO:0007669"/>
    <property type="project" value="InterPro"/>
</dbReference>
<keyword evidence="1" id="KW-0812">Transmembrane</keyword>
<dbReference type="AlphaFoldDB" id="A0A811Z1I6"/>
<organism evidence="2 3">
    <name type="scientific">Nyctereutes procyonoides</name>
    <name type="common">Raccoon dog</name>
    <name type="synonym">Canis procyonoides</name>
    <dbReference type="NCBI Taxonomy" id="34880"/>
    <lineage>
        <taxon>Eukaryota</taxon>
        <taxon>Metazoa</taxon>
        <taxon>Chordata</taxon>
        <taxon>Craniata</taxon>
        <taxon>Vertebrata</taxon>
        <taxon>Euteleostomi</taxon>
        <taxon>Mammalia</taxon>
        <taxon>Eutheria</taxon>
        <taxon>Laurasiatheria</taxon>
        <taxon>Carnivora</taxon>
        <taxon>Caniformia</taxon>
        <taxon>Canidae</taxon>
        <taxon>Nyctereutes</taxon>
    </lineage>
</organism>
<dbReference type="GO" id="GO:0003735">
    <property type="term" value="F:structural constituent of ribosome"/>
    <property type="evidence" value="ECO:0007669"/>
    <property type="project" value="InterPro"/>
</dbReference>
<dbReference type="Gene3D" id="3.10.20.10">
    <property type="match status" value="2"/>
</dbReference>
<dbReference type="InterPro" id="IPR021138">
    <property type="entry name" value="Ribosomal_eL20_eukaryotes"/>
</dbReference>